<gene>
    <name evidence="1" type="ORF">TVAG_083090</name>
</gene>
<dbReference type="VEuPathDB" id="TrichDB:TVAGG3_0984280"/>
<dbReference type="Proteomes" id="UP000001542">
    <property type="component" value="Unassembled WGS sequence"/>
</dbReference>
<dbReference type="InParanoid" id="A2DM38"/>
<dbReference type="AlphaFoldDB" id="A2DM38"/>
<accession>A2DM38</accession>
<organism evidence="1 2">
    <name type="scientific">Trichomonas vaginalis (strain ATCC PRA-98 / G3)</name>
    <dbReference type="NCBI Taxonomy" id="412133"/>
    <lineage>
        <taxon>Eukaryota</taxon>
        <taxon>Metamonada</taxon>
        <taxon>Parabasalia</taxon>
        <taxon>Trichomonadida</taxon>
        <taxon>Trichomonadidae</taxon>
        <taxon>Trichomonas</taxon>
    </lineage>
</organism>
<sequence length="1026" mass="115882">MLKDVLEDFLIAKIENSSDQFTLMDSMAYGNISVTAVTTAVSMVYIFVTSPLVEVPVSCRIETKRQGIIKLRISCDISAIAIFYKDKTFEIFPISHIVERAHPMNLYEINESISFSNRQINISDDIPPPKRCYYQSPANATSTLVNAFWWDLESNGIFLIVVDSVGIKIWRVKEKVDLVINCEYEGIVICAIKLNKTTAIIYGFNSKNECSTLSIILDDVRLSVKARKLALTKQIKSTFLLQASGYNETKWEFAILQKDLYLFDKEGHVILDIPVSVGAHAQPNSFAVTKHFIFYSNGGRIIANFFKNLDNAKTAFLFGISSIAVLDYNSDKIACLAVGQLTTLQMKDEASNIFRNLAESKRWNEAFELCGAFDLSFPHICSSMAFDAIQEGKYHEALSLYKQGNCDFTEIVHRFLPLGKERYALHVTLEALIDQSALATVPKSVMKDVMESLFRRLQVKWSIFPSFKILSNRIKSDNRVLPLPSDLRSSKYYNAVLEDKSNIPGALLYRYHTYSFNENLAFKYISNADKIDLEYPPYDASPQFKALVHQLYNSKNTKIKNYKIKNAVKIIDEANYLTANELVINDTPVSTDVPFFDFEIFDGILFALNKDFQLMHGSALDTHILQMAAYPPSFALFSSSNKLGLVAVNGTFTLIDKNGLLKIYQGDFIDLALTDKLTIGLSSEGTAYLLLEDETFTPLHSEHFVKAICASNDTYYLFYSPNLCIQSSDTKTTTIQLDFNVEFTKTTNTKAFAAGEGVLMIIEGENYKFINYPQRIGTILNISQVSDEGVVLIGSASDPIEVLFEEIKSEIQPDFDKLSLISTHYKQEDIIPMFKATQFLPFLQILFGDWQNLKLPEDPKFLIANLNKFDENKAASLIHALLAAKVPLDDKIISSKAARKLLLWNPDDIKSLTPEQVKLLIPRRRTKKYEGIDSVTIKLLQNSTDCVVIPSHYVVDSTRVSTFSCGHVMLPDELELSTKNLCEFCKENGLDEIAKFSETQYALPLIHAQCPRCLQRNLQRKVGEQK</sequence>
<dbReference type="RefSeq" id="XP_001579444.1">
    <property type="nucleotide sequence ID" value="XM_001579394.1"/>
</dbReference>
<dbReference type="VEuPathDB" id="TrichDB:TVAG_083090"/>
<reference evidence="1" key="2">
    <citation type="journal article" date="2007" name="Science">
        <title>Draft genome sequence of the sexually transmitted pathogen Trichomonas vaginalis.</title>
        <authorList>
            <person name="Carlton J.M."/>
            <person name="Hirt R.P."/>
            <person name="Silva J.C."/>
            <person name="Delcher A.L."/>
            <person name="Schatz M."/>
            <person name="Zhao Q."/>
            <person name="Wortman J.R."/>
            <person name="Bidwell S.L."/>
            <person name="Alsmark U.C.M."/>
            <person name="Besteiro S."/>
            <person name="Sicheritz-Ponten T."/>
            <person name="Noel C.J."/>
            <person name="Dacks J.B."/>
            <person name="Foster P.G."/>
            <person name="Simillion C."/>
            <person name="Van de Peer Y."/>
            <person name="Miranda-Saavedra D."/>
            <person name="Barton G.J."/>
            <person name="Westrop G.D."/>
            <person name="Mueller S."/>
            <person name="Dessi D."/>
            <person name="Fiori P.L."/>
            <person name="Ren Q."/>
            <person name="Paulsen I."/>
            <person name="Zhang H."/>
            <person name="Bastida-Corcuera F.D."/>
            <person name="Simoes-Barbosa A."/>
            <person name="Brown M.T."/>
            <person name="Hayes R.D."/>
            <person name="Mukherjee M."/>
            <person name="Okumura C.Y."/>
            <person name="Schneider R."/>
            <person name="Smith A.J."/>
            <person name="Vanacova S."/>
            <person name="Villalvazo M."/>
            <person name="Haas B.J."/>
            <person name="Pertea M."/>
            <person name="Feldblyum T.V."/>
            <person name="Utterback T.R."/>
            <person name="Shu C.L."/>
            <person name="Osoegawa K."/>
            <person name="de Jong P.J."/>
            <person name="Hrdy I."/>
            <person name="Horvathova L."/>
            <person name="Zubacova Z."/>
            <person name="Dolezal P."/>
            <person name="Malik S.B."/>
            <person name="Logsdon J.M. Jr."/>
            <person name="Henze K."/>
            <person name="Gupta A."/>
            <person name="Wang C.C."/>
            <person name="Dunne R.L."/>
            <person name="Upcroft J.A."/>
            <person name="Upcroft P."/>
            <person name="White O."/>
            <person name="Salzberg S.L."/>
            <person name="Tang P."/>
            <person name="Chiu C.-H."/>
            <person name="Lee Y.-S."/>
            <person name="Embley T.M."/>
            <person name="Coombs G.H."/>
            <person name="Mottram J.C."/>
            <person name="Tachezy J."/>
            <person name="Fraser-Liggett C.M."/>
            <person name="Johnson P.J."/>
        </authorList>
    </citation>
    <scope>NUCLEOTIDE SEQUENCE [LARGE SCALE GENOMIC DNA]</scope>
    <source>
        <strain evidence="1">G3</strain>
    </source>
</reference>
<dbReference type="EMBL" id="DS113218">
    <property type="protein sequence ID" value="EAY18458.1"/>
    <property type="molecule type" value="Genomic_DNA"/>
</dbReference>
<evidence type="ECO:0000313" key="1">
    <source>
        <dbReference type="EMBL" id="EAY18458.1"/>
    </source>
</evidence>
<reference evidence="1" key="1">
    <citation type="submission" date="2006-10" db="EMBL/GenBank/DDBJ databases">
        <authorList>
            <person name="Amadeo P."/>
            <person name="Zhao Q."/>
            <person name="Wortman J."/>
            <person name="Fraser-Liggett C."/>
            <person name="Carlton J."/>
        </authorList>
    </citation>
    <scope>NUCLEOTIDE SEQUENCE</scope>
    <source>
        <strain evidence="1">G3</strain>
    </source>
</reference>
<dbReference type="SMR" id="A2DM38"/>
<dbReference type="KEGG" id="tva:5463956"/>
<protein>
    <submittedName>
        <fullName evidence="1">Uncharacterized protein</fullName>
    </submittedName>
</protein>
<name>A2DM38_TRIV3</name>
<evidence type="ECO:0000313" key="2">
    <source>
        <dbReference type="Proteomes" id="UP000001542"/>
    </source>
</evidence>
<proteinExistence type="predicted"/>
<keyword evidence="2" id="KW-1185">Reference proteome</keyword>